<dbReference type="AlphaFoldDB" id="A0A4R2S1Z0"/>
<reference evidence="1 2" key="1">
    <citation type="submission" date="2019-03" db="EMBL/GenBank/DDBJ databases">
        <title>Genomic Encyclopedia of Type Strains, Phase IV (KMG-IV): sequencing the most valuable type-strain genomes for metagenomic binning, comparative biology and taxonomic classification.</title>
        <authorList>
            <person name="Goeker M."/>
        </authorList>
    </citation>
    <scope>NUCLEOTIDE SEQUENCE [LARGE SCALE GENOMIC DNA]</scope>
    <source>
        <strain evidence="1 2">DSM 46831</strain>
    </source>
</reference>
<name>A0A4R2S1Z0_9BACL</name>
<accession>A0A4R2S1Z0</accession>
<comment type="caution">
    <text evidence="1">The sequence shown here is derived from an EMBL/GenBank/DDBJ whole genome shotgun (WGS) entry which is preliminary data.</text>
</comment>
<protein>
    <submittedName>
        <fullName evidence="1">Uncharacterized protein</fullName>
    </submittedName>
</protein>
<proteinExistence type="predicted"/>
<dbReference type="Proteomes" id="UP000294746">
    <property type="component" value="Unassembled WGS sequence"/>
</dbReference>
<evidence type="ECO:0000313" key="2">
    <source>
        <dbReference type="Proteomes" id="UP000294746"/>
    </source>
</evidence>
<keyword evidence="2" id="KW-1185">Reference proteome</keyword>
<evidence type="ECO:0000313" key="1">
    <source>
        <dbReference type="EMBL" id="TCP70201.1"/>
    </source>
</evidence>
<dbReference type="EMBL" id="SLXV01000003">
    <property type="protein sequence ID" value="TCP70201.1"/>
    <property type="molecule type" value="Genomic_DNA"/>
</dbReference>
<gene>
    <name evidence="1" type="ORF">EDD57_10314</name>
</gene>
<dbReference type="RefSeq" id="WP_131847685.1">
    <property type="nucleotide sequence ID" value="NZ_SLXV01000003.1"/>
</dbReference>
<sequence>MSRKDIKLALKADHPAGQKDIEVSQEELNRISGGGLSDSDPCIGTVCRVITTIIVTTAAEGCGMKSSWATPCKRC</sequence>
<organism evidence="1 2">
    <name type="scientific">Baia soyae</name>
    <dbReference type="NCBI Taxonomy" id="1544746"/>
    <lineage>
        <taxon>Bacteria</taxon>
        <taxon>Bacillati</taxon>
        <taxon>Bacillota</taxon>
        <taxon>Bacilli</taxon>
        <taxon>Bacillales</taxon>
        <taxon>Thermoactinomycetaceae</taxon>
        <taxon>Baia</taxon>
    </lineage>
</organism>
<dbReference type="OrthoDB" id="2989579at2"/>